<proteinExistence type="predicted"/>
<reference evidence="1 2" key="1">
    <citation type="submission" date="2024-01" db="EMBL/GenBank/DDBJ databases">
        <title>The genomes of 5 underutilized Papilionoideae crops provide insights into root nodulation and disease resistanc.</title>
        <authorList>
            <person name="Jiang F."/>
        </authorList>
    </citation>
    <scope>NUCLEOTIDE SEQUENCE [LARGE SCALE GENOMIC DNA]</scope>
    <source>
        <strain evidence="1">LVBAO_FW01</strain>
        <tissue evidence="1">Leaves</tissue>
    </source>
</reference>
<organism evidence="1 2">
    <name type="scientific">Canavalia gladiata</name>
    <name type="common">Sword bean</name>
    <name type="synonym">Dolichos gladiatus</name>
    <dbReference type="NCBI Taxonomy" id="3824"/>
    <lineage>
        <taxon>Eukaryota</taxon>
        <taxon>Viridiplantae</taxon>
        <taxon>Streptophyta</taxon>
        <taxon>Embryophyta</taxon>
        <taxon>Tracheophyta</taxon>
        <taxon>Spermatophyta</taxon>
        <taxon>Magnoliopsida</taxon>
        <taxon>eudicotyledons</taxon>
        <taxon>Gunneridae</taxon>
        <taxon>Pentapetalae</taxon>
        <taxon>rosids</taxon>
        <taxon>fabids</taxon>
        <taxon>Fabales</taxon>
        <taxon>Fabaceae</taxon>
        <taxon>Papilionoideae</taxon>
        <taxon>50 kb inversion clade</taxon>
        <taxon>NPAAA clade</taxon>
        <taxon>indigoferoid/millettioid clade</taxon>
        <taxon>Phaseoleae</taxon>
        <taxon>Canavalia</taxon>
    </lineage>
</organism>
<protein>
    <submittedName>
        <fullName evidence="1">Uncharacterized protein</fullName>
    </submittedName>
</protein>
<gene>
    <name evidence="1" type="ORF">VNO77_03373</name>
</gene>
<name>A0AAN9RC65_CANGL</name>
<accession>A0AAN9RC65</accession>
<dbReference type="Proteomes" id="UP001367508">
    <property type="component" value="Unassembled WGS sequence"/>
</dbReference>
<evidence type="ECO:0000313" key="1">
    <source>
        <dbReference type="EMBL" id="KAK7361323.1"/>
    </source>
</evidence>
<sequence length="153" mass="17893">MVIPRLNKFDGLIWTLIWTSSHATDVIPGAHGEAIQEHPAPSIRNRVTSSQSFQARRMTNPNNEACNTLNLEFQHLPFLVEENSRGDMRELTCMWNWRTSSLDLEHFASTHAHDLTEFLVSFWPQRFDGCRMFFQASTERRKLRDSQSFSFFE</sequence>
<keyword evidence="2" id="KW-1185">Reference proteome</keyword>
<dbReference type="AlphaFoldDB" id="A0AAN9RC65"/>
<evidence type="ECO:0000313" key="2">
    <source>
        <dbReference type="Proteomes" id="UP001367508"/>
    </source>
</evidence>
<dbReference type="EMBL" id="JAYMYQ010000001">
    <property type="protein sequence ID" value="KAK7361323.1"/>
    <property type="molecule type" value="Genomic_DNA"/>
</dbReference>
<comment type="caution">
    <text evidence="1">The sequence shown here is derived from an EMBL/GenBank/DDBJ whole genome shotgun (WGS) entry which is preliminary data.</text>
</comment>